<keyword evidence="2" id="KW-0472">Membrane</keyword>
<proteinExistence type="predicted"/>
<evidence type="ECO:0000313" key="4">
    <source>
        <dbReference type="Proteomes" id="UP001500957"/>
    </source>
</evidence>
<feature type="region of interest" description="Disordered" evidence="1">
    <location>
        <begin position="48"/>
        <end position="72"/>
    </location>
</feature>
<comment type="caution">
    <text evidence="3">The sequence shown here is derived from an EMBL/GenBank/DDBJ whole genome shotgun (WGS) entry which is preliminary data.</text>
</comment>
<accession>A0ABN1H5V1</accession>
<keyword evidence="2" id="KW-1133">Transmembrane helix</keyword>
<sequence length="72" mass="7014">MSLIDTNNTSQALDPEVENARADARGIAFLAVMAVAGALTVAATLTLATPSGSPAKPGTPTAPVAAPVAAAR</sequence>
<dbReference type="EMBL" id="BAAAHE010000035">
    <property type="protein sequence ID" value="GAA0629297.1"/>
    <property type="molecule type" value="Genomic_DNA"/>
</dbReference>
<name>A0ABN1H5V1_9ACTN</name>
<gene>
    <name evidence="3" type="ORF">GCM10009547_36180</name>
</gene>
<keyword evidence="2" id="KW-0812">Transmembrane</keyword>
<keyword evidence="4" id="KW-1185">Reference proteome</keyword>
<evidence type="ECO:0000256" key="1">
    <source>
        <dbReference type="SAM" id="MobiDB-lite"/>
    </source>
</evidence>
<protein>
    <submittedName>
        <fullName evidence="3">Uncharacterized protein</fullName>
    </submittedName>
</protein>
<feature type="transmembrane region" description="Helical" evidence="2">
    <location>
        <begin position="27"/>
        <end position="48"/>
    </location>
</feature>
<dbReference type="Proteomes" id="UP001500957">
    <property type="component" value="Unassembled WGS sequence"/>
</dbReference>
<organism evidence="3 4">
    <name type="scientific">Sporichthya brevicatena</name>
    <dbReference type="NCBI Taxonomy" id="171442"/>
    <lineage>
        <taxon>Bacteria</taxon>
        <taxon>Bacillati</taxon>
        <taxon>Actinomycetota</taxon>
        <taxon>Actinomycetes</taxon>
        <taxon>Sporichthyales</taxon>
        <taxon>Sporichthyaceae</taxon>
        <taxon>Sporichthya</taxon>
    </lineage>
</organism>
<reference evidence="3 4" key="1">
    <citation type="journal article" date="2019" name="Int. J. Syst. Evol. Microbiol.">
        <title>The Global Catalogue of Microorganisms (GCM) 10K type strain sequencing project: providing services to taxonomists for standard genome sequencing and annotation.</title>
        <authorList>
            <consortium name="The Broad Institute Genomics Platform"/>
            <consortium name="The Broad Institute Genome Sequencing Center for Infectious Disease"/>
            <person name="Wu L."/>
            <person name="Ma J."/>
        </authorList>
    </citation>
    <scope>NUCLEOTIDE SEQUENCE [LARGE SCALE GENOMIC DNA]</scope>
    <source>
        <strain evidence="3 4">JCM 10671</strain>
    </source>
</reference>
<evidence type="ECO:0000313" key="3">
    <source>
        <dbReference type="EMBL" id="GAA0629297.1"/>
    </source>
</evidence>
<evidence type="ECO:0000256" key="2">
    <source>
        <dbReference type="SAM" id="Phobius"/>
    </source>
</evidence>
<dbReference type="RefSeq" id="WP_344607319.1">
    <property type="nucleotide sequence ID" value="NZ_BAAAHE010000035.1"/>
</dbReference>